<gene>
    <name evidence="16" type="ORF">LIP_1697</name>
</gene>
<evidence type="ECO:0000256" key="10">
    <source>
        <dbReference type="ARBA" id="ARBA00022840"/>
    </source>
</evidence>
<dbReference type="Gene3D" id="3.40.50.620">
    <property type="entry name" value="HUPs"/>
    <property type="match status" value="1"/>
</dbReference>
<dbReference type="PANTHER" id="PTHR22749">
    <property type="entry name" value="RIBOFLAVIN KINASE/FMN ADENYLYLTRANSFERASE"/>
    <property type="match status" value="1"/>
</dbReference>
<evidence type="ECO:0000256" key="6">
    <source>
        <dbReference type="ARBA" id="ARBA00022695"/>
    </source>
</evidence>
<dbReference type="InterPro" id="IPR015865">
    <property type="entry name" value="Riboflavin_kinase_bac/euk"/>
</dbReference>
<dbReference type="GO" id="GO:0009398">
    <property type="term" value="P:FMN biosynthetic process"/>
    <property type="evidence" value="ECO:0007669"/>
    <property type="project" value="UniProtKB-UniRule"/>
</dbReference>
<keyword evidence="11" id="KW-0511">Multifunctional enzyme</keyword>
<dbReference type="SMART" id="SM00904">
    <property type="entry name" value="Flavokinase"/>
    <property type="match status" value="1"/>
</dbReference>
<comment type="pathway">
    <text evidence="1 14">Cofactor biosynthesis; FAD biosynthesis; FAD from FMN: step 1/1.</text>
</comment>
<dbReference type="STRING" id="1555112.LIP_1697"/>
<dbReference type="Proteomes" id="UP000065807">
    <property type="component" value="Chromosome"/>
</dbReference>
<dbReference type="EMBL" id="AP014924">
    <property type="protein sequence ID" value="BAS27543.1"/>
    <property type="molecule type" value="Genomic_DNA"/>
</dbReference>
<dbReference type="GO" id="GO:0006747">
    <property type="term" value="P:FAD biosynthetic process"/>
    <property type="evidence" value="ECO:0007669"/>
    <property type="project" value="UniProtKB-UniRule"/>
</dbReference>
<dbReference type="InterPro" id="IPR002606">
    <property type="entry name" value="Riboflavin_kinase_bac"/>
</dbReference>
<dbReference type="AlphaFoldDB" id="A0A0K2SKA2"/>
<evidence type="ECO:0000313" key="17">
    <source>
        <dbReference type="Proteomes" id="UP000065807"/>
    </source>
</evidence>
<keyword evidence="17" id="KW-1185">Reference proteome</keyword>
<keyword evidence="9 14" id="KW-0274">FAD</keyword>
<dbReference type="SUPFAM" id="SSF82114">
    <property type="entry name" value="Riboflavin kinase-like"/>
    <property type="match status" value="1"/>
</dbReference>
<sequence length="305" mass="32987">MAPGTPPAGGVAAIGNFDGIHVGHQAILARAADLARELGTGALALTFEPHPDVVLRRKALPGLLTPLGEKALWLAHYGVPDLVVARFDPAFAALPPERFLEEVLGARLALCGVVVGEDFTFGHRAQGRVPLLQGWAAARGVRVRVIPPVRVQGERVSSSRIRRALQEGAFAEAQEMLGHPYSLTGRVVPGRGRGRVLGYPTANLELDRSQLVPAEGVYLAEAALQGGSNGAGHPALAVYSRRPTFEEDEPAFEVFLLNFQGDLYARSLRVALTRRLRGIVRFDGADQLRAQIEQDFREARRYFGL</sequence>
<name>A0A0K2SKA2_LIMPI</name>
<feature type="domain" description="Riboflavin kinase" evidence="15">
    <location>
        <begin position="176"/>
        <end position="304"/>
    </location>
</feature>
<dbReference type="EC" id="2.7.7.2" evidence="14"/>
<dbReference type="PIRSF" id="PIRSF004491">
    <property type="entry name" value="FAD_Synth"/>
    <property type="match status" value="1"/>
</dbReference>
<keyword evidence="3 14" id="KW-0285">Flavoprotein</keyword>
<dbReference type="NCBIfam" id="TIGR00083">
    <property type="entry name" value="ribF"/>
    <property type="match status" value="1"/>
</dbReference>
<evidence type="ECO:0000256" key="2">
    <source>
        <dbReference type="ARBA" id="ARBA00005201"/>
    </source>
</evidence>
<comment type="catalytic activity">
    <reaction evidence="12 14">
        <text>riboflavin + ATP = FMN + ADP + H(+)</text>
        <dbReference type="Rhea" id="RHEA:14357"/>
        <dbReference type="ChEBI" id="CHEBI:15378"/>
        <dbReference type="ChEBI" id="CHEBI:30616"/>
        <dbReference type="ChEBI" id="CHEBI:57986"/>
        <dbReference type="ChEBI" id="CHEBI:58210"/>
        <dbReference type="ChEBI" id="CHEBI:456216"/>
        <dbReference type="EC" id="2.7.1.26"/>
    </reaction>
</comment>
<keyword evidence="8 14" id="KW-0418">Kinase</keyword>
<evidence type="ECO:0000256" key="3">
    <source>
        <dbReference type="ARBA" id="ARBA00022630"/>
    </source>
</evidence>
<keyword evidence="4 14" id="KW-0288">FMN</keyword>
<evidence type="ECO:0000256" key="1">
    <source>
        <dbReference type="ARBA" id="ARBA00004726"/>
    </source>
</evidence>
<evidence type="ECO:0000313" key="16">
    <source>
        <dbReference type="EMBL" id="BAS27543.1"/>
    </source>
</evidence>
<dbReference type="Pfam" id="PF01687">
    <property type="entry name" value="Flavokinase"/>
    <property type="match status" value="1"/>
</dbReference>
<comment type="pathway">
    <text evidence="2 14">Cofactor biosynthesis; FMN biosynthesis; FMN from riboflavin (ATP route): step 1/1.</text>
</comment>
<dbReference type="PANTHER" id="PTHR22749:SF6">
    <property type="entry name" value="RIBOFLAVIN KINASE"/>
    <property type="match status" value="1"/>
</dbReference>
<dbReference type="InterPro" id="IPR023468">
    <property type="entry name" value="Riboflavin_kinase"/>
</dbReference>
<dbReference type="InterPro" id="IPR015864">
    <property type="entry name" value="FAD_synthase"/>
</dbReference>
<evidence type="ECO:0000256" key="4">
    <source>
        <dbReference type="ARBA" id="ARBA00022643"/>
    </source>
</evidence>
<dbReference type="EC" id="2.7.1.26" evidence="14"/>
<keyword evidence="6 14" id="KW-0548">Nucleotidyltransferase</keyword>
<comment type="similarity">
    <text evidence="14">Belongs to the ribF family.</text>
</comment>
<protein>
    <recommendedName>
        <fullName evidence="14">Riboflavin biosynthesis protein</fullName>
    </recommendedName>
    <domain>
        <recommendedName>
            <fullName evidence="14">Riboflavin kinase</fullName>
            <ecNumber evidence="14">2.7.1.26</ecNumber>
        </recommendedName>
        <alternativeName>
            <fullName evidence="14">Flavokinase</fullName>
        </alternativeName>
    </domain>
    <domain>
        <recommendedName>
            <fullName evidence="14">FMN adenylyltransferase</fullName>
            <ecNumber evidence="14">2.7.7.2</ecNumber>
        </recommendedName>
        <alternativeName>
            <fullName evidence="14">FAD pyrophosphorylase</fullName>
        </alternativeName>
        <alternativeName>
            <fullName evidence="14">FAD synthase</fullName>
        </alternativeName>
    </domain>
</protein>
<dbReference type="KEGG" id="lpil:LIP_1697"/>
<evidence type="ECO:0000256" key="9">
    <source>
        <dbReference type="ARBA" id="ARBA00022827"/>
    </source>
</evidence>
<keyword evidence="7 14" id="KW-0547">Nucleotide-binding</keyword>
<proteinExistence type="inferred from homology"/>
<evidence type="ECO:0000259" key="15">
    <source>
        <dbReference type="SMART" id="SM00904"/>
    </source>
</evidence>
<comment type="catalytic activity">
    <reaction evidence="13 14">
        <text>FMN + ATP + H(+) = FAD + diphosphate</text>
        <dbReference type="Rhea" id="RHEA:17237"/>
        <dbReference type="ChEBI" id="CHEBI:15378"/>
        <dbReference type="ChEBI" id="CHEBI:30616"/>
        <dbReference type="ChEBI" id="CHEBI:33019"/>
        <dbReference type="ChEBI" id="CHEBI:57692"/>
        <dbReference type="ChEBI" id="CHEBI:58210"/>
        <dbReference type="EC" id="2.7.7.2"/>
    </reaction>
</comment>
<keyword evidence="5 14" id="KW-0808">Transferase</keyword>
<reference evidence="17" key="1">
    <citation type="submission" date="2015-07" db="EMBL/GenBank/DDBJ databases">
        <title>Complete genome sequence and phylogenetic analysis of Limnochorda pilosa.</title>
        <authorList>
            <person name="Watanabe M."/>
            <person name="Kojima H."/>
            <person name="Fukui M."/>
        </authorList>
    </citation>
    <scope>NUCLEOTIDE SEQUENCE [LARGE SCALE GENOMIC DNA]</scope>
    <source>
        <strain evidence="17">HC45</strain>
    </source>
</reference>
<dbReference type="GO" id="GO:0003919">
    <property type="term" value="F:FMN adenylyltransferase activity"/>
    <property type="evidence" value="ECO:0007669"/>
    <property type="project" value="UniProtKB-UniRule"/>
</dbReference>
<dbReference type="GO" id="GO:0005524">
    <property type="term" value="F:ATP binding"/>
    <property type="evidence" value="ECO:0007669"/>
    <property type="project" value="UniProtKB-UniRule"/>
</dbReference>
<dbReference type="GO" id="GO:0009231">
    <property type="term" value="P:riboflavin biosynthetic process"/>
    <property type="evidence" value="ECO:0007669"/>
    <property type="project" value="InterPro"/>
</dbReference>
<dbReference type="OrthoDB" id="9803667at2"/>
<dbReference type="Pfam" id="PF06574">
    <property type="entry name" value="FAD_syn"/>
    <property type="match status" value="1"/>
</dbReference>
<dbReference type="FunFam" id="3.40.50.620:FF:000021">
    <property type="entry name" value="Riboflavin biosynthesis protein"/>
    <property type="match status" value="1"/>
</dbReference>
<keyword evidence="10 14" id="KW-0067">ATP-binding</keyword>
<dbReference type="Gene3D" id="2.40.30.30">
    <property type="entry name" value="Riboflavin kinase-like"/>
    <property type="match status" value="1"/>
</dbReference>
<dbReference type="NCBIfam" id="NF004160">
    <property type="entry name" value="PRK05627.1-3"/>
    <property type="match status" value="1"/>
</dbReference>
<organism evidence="16 17">
    <name type="scientific">Limnochorda pilosa</name>
    <dbReference type="NCBI Taxonomy" id="1555112"/>
    <lineage>
        <taxon>Bacteria</taxon>
        <taxon>Bacillati</taxon>
        <taxon>Bacillota</taxon>
        <taxon>Limnochordia</taxon>
        <taxon>Limnochordales</taxon>
        <taxon>Limnochordaceae</taxon>
        <taxon>Limnochorda</taxon>
    </lineage>
</organism>
<dbReference type="UniPathway" id="UPA00276">
    <property type="reaction ID" value="UER00406"/>
</dbReference>
<evidence type="ECO:0000256" key="14">
    <source>
        <dbReference type="PIRNR" id="PIRNR004491"/>
    </source>
</evidence>
<evidence type="ECO:0000256" key="13">
    <source>
        <dbReference type="ARBA" id="ARBA00049494"/>
    </source>
</evidence>
<dbReference type="SUPFAM" id="SSF52374">
    <property type="entry name" value="Nucleotidylyl transferase"/>
    <property type="match status" value="1"/>
</dbReference>
<dbReference type="PATRIC" id="fig|1555112.3.peg.1731"/>
<evidence type="ECO:0000256" key="5">
    <source>
        <dbReference type="ARBA" id="ARBA00022679"/>
    </source>
</evidence>
<dbReference type="GO" id="GO:0008531">
    <property type="term" value="F:riboflavin kinase activity"/>
    <property type="evidence" value="ECO:0007669"/>
    <property type="project" value="UniProtKB-UniRule"/>
</dbReference>
<accession>A0A0K2SKA2</accession>
<evidence type="ECO:0000256" key="12">
    <source>
        <dbReference type="ARBA" id="ARBA00047880"/>
    </source>
</evidence>
<dbReference type="UniPathway" id="UPA00277">
    <property type="reaction ID" value="UER00407"/>
</dbReference>
<dbReference type="InterPro" id="IPR023465">
    <property type="entry name" value="Riboflavin_kinase_dom_sf"/>
</dbReference>
<dbReference type="RefSeq" id="WP_158509598.1">
    <property type="nucleotide sequence ID" value="NZ_AP014924.1"/>
</dbReference>
<evidence type="ECO:0000256" key="8">
    <source>
        <dbReference type="ARBA" id="ARBA00022777"/>
    </source>
</evidence>
<evidence type="ECO:0000256" key="11">
    <source>
        <dbReference type="ARBA" id="ARBA00023268"/>
    </source>
</evidence>
<evidence type="ECO:0000256" key="7">
    <source>
        <dbReference type="ARBA" id="ARBA00022741"/>
    </source>
</evidence>
<dbReference type="InterPro" id="IPR014729">
    <property type="entry name" value="Rossmann-like_a/b/a_fold"/>
</dbReference>
<reference evidence="17" key="2">
    <citation type="journal article" date="2016" name="Int. J. Syst. Evol. Microbiol.">
        <title>Complete genome sequence and cell structure of Limnochorda pilosa, a Gram-negative spore-former within the phylum Firmicutes.</title>
        <authorList>
            <person name="Watanabe M."/>
            <person name="Kojima H."/>
            <person name="Fukui M."/>
        </authorList>
    </citation>
    <scope>NUCLEOTIDE SEQUENCE [LARGE SCALE GENOMIC DNA]</scope>
    <source>
        <strain evidence="17">HC45</strain>
    </source>
</reference>
<dbReference type="CDD" id="cd02064">
    <property type="entry name" value="FAD_synthetase_N"/>
    <property type="match status" value="1"/>
</dbReference>